<evidence type="ECO:0000256" key="2">
    <source>
        <dbReference type="ARBA" id="ARBA00022741"/>
    </source>
</evidence>
<proteinExistence type="inferred from homology"/>
<organism evidence="3 4">
    <name type="scientific">Paralvinella palmiformis</name>
    <dbReference type="NCBI Taxonomy" id="53620"/>
    <lineage>
        <taxon>Eukaryota</taxon>
        <taxon>Metazoa</taxon>
        <taxon>Spiralia</taxon>
        <taxon>Lophotrochozoa</taxon>
        <taxon>Annelida</taxon>
        <taxon>Polychaeta</taxon>
        <taxon>Sedentaria</taxon>
        <taxon>Canalipalpata</taxon>
        <taxon>Terebellida</taxon>
        <taxon>Terebelliformia</taxon>
        <taxon>Alvinellidae</taxon>
        <taxon>Paralvinella</taxon>
    </lineage>
</organism>
<dbReference type="EMBL" id="JAODUP010000247">
    <property type="protein sequence ID" value="KAK2155161.1"/>
    <property type="molecule type" value="Genomic_DNA"/>
</dbReference>
<dbReference type="SMART" id="SM00174">
    <property type="entry name" value="RHO"/>
    <property type="match status" value="1"/>
</dbReference>
<evidence type="ECO:0000313" key="3">
    <source>
        <dbReference type="EMBL" id="KAK2155161.1"/>
    </source>
</evidence>
<dbReference type="Proteomes" id="UP001208570">
    <property type="component" value="Unassembled WGS sequence"/>
</dbReference>
<dbReference type="PANTHER" id="PTHR47978">
    <property type="match status" value="1"/>
</dbReference>
<dbReference type="Pfam" id="PF00071">
    <property type="entry name" value="Ras"/>
    <property type="match status" value="1"/>
</dbReference>
<accession>A0AAD9JL85</accession>
<dbReference type="GO" id="GO:0003924">
    <property type="term" value="F:GTPase activity"/>
    <property type="evidence" value="ECO:0007669"/>
    <property type="project" value="InterPro"/>
</dbReference>
<comment type="caution">
    <text evidence="3">The sequence shown here is derived from an EMBL/GenBank/DDBJ whole genome shotgun (WGS) entry which is preliminary data.</text>
</comment>
<reference evidence="3" key="1">
    <citation type="journal article" date="2023" name="Mol. Biol. Evol.">
        <title>Third-Generation Sequencing Reveals the Adaptive Role of the Epigenome in Three Deep-Sea Polychaetes.</title>
        <authorList>
            <person name="Perez M."/>
            <person name="Aroh O."/>
            <person name="Sun Y."/>
            <person name="Lan Y."/>
            <person name="Juniper S.K."/>
            <person name="Young C.R."/>
            <person name="Angers B."/>
            <person name="Qian P.Y."/>
        </authorList>
    </citation>
    <scope>NUCLEOTIDE SEQUENCE</scope>
    <source>
        <strain evidence="3">P08H-3</strain>
    </source>
</reference>
<evidence type="ECO:0000256" key="1">
    <source>
        <dbReference type="ARBA" id="ARBA00006270"/>
    </source>
</evidence>
<gene>
    <name evidence="3" type="ORF">LSH36_247g03112</name>
</gene>
<dbReference type="InterPro" id="IPR027417">
    <property type="entry name" value="P-loop_NTPase"/>
</dbReference>
<dbReference type="AlphaFoldDB" id="A0AAD9JL85"/>
<sequence>MNNLKCCALVEEGVGKSSLLLRFSDNQFQVTTEVHMEFLVVYDVTNGESFANVKRWLREIDQNCEVVSRILVGNKDDDPSRKVVNPHDARAFASQMGIDLFETSAKENKNVEEMFMAITRQVLKAKKDQQVRLAASDTIALTSGFNKKSKKKCC</sequence>
<evidence type="ECO:0000313" key="4">
    <source>
        <dbReference type="Proteomes" id="UP001208570"/>
    </source>
</evidence>
<dbReference type="SMART" id="SM00175">
    <property type="entry name" value="RAB"/>
    <property type="match status" value="1"/>
</dbReference>
<dbReference type="GO" id="GO:0005525">
    <property type="term" value="F:GTP binding"/>
    <property type="evidence" value="ECO:0007669"/>
    <property type="project" value="InterPro"/>
</dbReference>
<keyword evidence="2" id="KW-0547">Nucleotide-binding</keyword>
<dbReference type="SMART" id="SM00173">
    <property type="entry name" value="RAS"/>
    <property type="match status" value="1"/>
</dbReference>
<protein>
    <submittedName>
        <fullName evidence="3">Uncharacterized protein</fullName>
    </submittedName>
</protein>
<dbReference type="FunFam" id="3.40.50.300:FF:001447">
    <property type="entry name" value="Ras-related protein Rab-1B"/>
    <property type="match status" value="1"/>
</dbReference>
<dbReference type="InterPro" id="IPR001806">
    <property type="entry name" value="Small_GTPase"/>
</dbReference>
<dbReference type="Gene3D" id="3.40.50.300">
    <property type="entry name" value="P-loop containing nucleotide triphosphate hydrolases"/>
    <property type="match status" value="1"/>
</dbReference>
<comment type="similarity">
    <text evidence="1">Belongs to the small GTPase superfamily. Rab family.</text>
</comment>
<keyword evidence="4" id="KW-1185">Reference proteome</keyword>
<dbReference type="PROSITE" id="PS51419">
    <property type="entry name" value="RAB"/>
    <property type="match status" value="1"/>
</dbReference>
<dbReference type="SUPFAM" id="SSF52540">
    <property type="entry name" value="P-loop containing nucleoside triphosphate hydrolases"/>
    <property type="match status" value="1"/>
</dbReference>
<name>A0AAD9JL85_9ANNE</name>
<dbReference type="PROSITE" id="PS51421">
    <property type="entry name" value="RAS"/>
    <property type="match status" value="1"/>
</dbReference>